<dbReference type="AlphaFoldDB" id="A0A923ECA0"/>
<dbReference type="PANTHER" id="PTHR36121:SF1">
    <property type="entry name" value="PROTEIN SXY"/>
    <property type="match status" value="1"/>
</dbReference>
<dbReference type="PANTHER" id="PTHR36121">
    <property type="entry name" value="PROTEIN SXY"/>
    <property type="match status" value="1"/>
</dbReference>
<keyword evidence="3" id="KW-1185">Reference proteome</keyword>
<evidence type="ECO:0000313" key="2">
    <source>
        <dbReference type="EMBL" id="MBC2397805.1"/>
    </source>
</evidence>
<dbReference type="InterPro" id="IPR007077">
    <property type="entry name" value="TfoX_C"/>
</dbReference>
<name>A0A923ECA0_CLOTT</name>
<evidence type="ECO:0000313" key="3">
    <source>
        <dbReference type="Proteomes" id="UP000563151"/>
    </source>
</evidence>
<sequence length="84" mass="9625">MEKLSDMPNIGKTLEKKLIEAEINSPEMLKSLGSKEAFIRIKIIDNTVCYNTLCALEGAVQGTRWHNLTEMCKQDLKNFFQSFK</sequence>
<reference evidence="2 3" key="1">
    <citation type="submission" date="2020-04" db="EMBL/GenBank/DDBJ databases">
        <title>Genomic insights into acetone-butanol-ethanol (ABE) fermentation by sequencing solventogenic clostridia strains.</title>
        <authorList>
            <person name="Brown S."/>
        </authorList>
    </citation>
    <scope>NUCLEOTIDE SEQUENCE [LARGE SCALE GENOMIC DNA]</scope>
    <source>
        <strain evidence="2 3">DJ011</strain>
    </source>
</reference>
<dbReference type="Proteomes" id="UP000563151">
    <property type="component" value="Unassembled WGS sequence"/>
</dbReference>
<dbReference type="Gene3D" id="1.10.150.20">
    <property type="entry name" value="5' to 3' exonuclease, C-terminal subdomain"/>
    <property type="match status" value="1"/>
</dbReference>
<comment type="caution">
    <text evidence="2">The sequence shown here is derived from an EMBL/GenBank/DDBJ whole genome shotgun (WGS) entry which is preliminary data.</text>
</comment>
<dbReference type="Pfam" id="PF04994">
    <property type="entry name" value="TfoX_C"/>
    <property type="match status" value="1"/>
</dbReference>
<organism evidence="2 3">
    <name type="scientific">Clostridium tetanomorphum</name>
    <dbReference type="NCBI Taxonomy" id="1553"/>
    <lineage>
        <taxon>Bacteria</taxon>
        <taxon>Bacillati</taxon>
        <taxon>Bacillota</taxon>
        <taxon>Clostridia</taxon>
        <taxon>Eubacteriales</taxon>
        <taxon>Clostridiaceae</taxon>
        <taxon>Clostridium</taxon>
    </lineage>
</organism>
<dbReference type="InterPro" id="IPR047525">
    <property type="entry name" value="TfoX-like"/>
</dbReference>
<gene>
    <name evidence="2" type="ORF">HGG79_08465</name>
</gene>
<accession>A0A923ECA0</accession>
<feature type="domain" description="TfoX C-terminal" evidence="1">
    <location>
        <begin position="2"/>
        <end position="78"/>
    </location>
</feature>
<protein>
    <submittedName>
        <fullName evidence="2">TfoX/Sxy family protein</fullName>
    </submittedName>
</protein>
<dbReference type="RefSeq" id="WP_035144583.1">
    <property type="nucleotide sequence ID" value="NZ_JAAZWO010000008.1"/>
</dbReference>
<evidence type="ECO:0000259" key="1">
    <source>
        <dbReference type="Pfam" id="PF04994"/>
    </source>
</evidence>
<dbReference type="EMBL" id="JAAZWO010000008">
    <property type="protein sequence ID" value="MBC2397805.1"/>
    <property type="molecule type" value="Genomic_DNA"/>
</dbReference>
<proteinExistence type="predicted"/>